<evidence type="ECO:0000256" key="1">
    <source>
        <dbReference type="SAM" id="MobiDB-lite"/>
    </source>
</evidence>
<comment type="caution">
    <text evidence="2">The sequence shown here is derived from an EMBL/GenBank/DDBJ whole genome shotgun (WGS) entry which is preliminary data.</text>
</comment>
<feature type="region of interest" description="Disordered" evidence="1">
    <location>
        <begin position="1"/>
        <end position="41"/>
    </location>
</feature>
<keyword evidence="3" id="KW-1185">Reference proteome</keyword>
<accession>A0ABQ0YGB2</accession>
<name>A0ABQ0YGB2_9NOCA</name>
<organism evidence="2 3">
    <name type="scientific">Rhodococcus aetherivorans</name>
    <dbReference type="NCBI Taxonomy" id="191292"/>
    <lineage>
        <taxon>Bacteria</taxon>
        <taxon>Bacillati</taxon>
        <taxon>Actinomycetota</taxon>
        <taxon>Actinomycetes</taxon>
        <taxon>Mycobacteriales</taxon>
        <taxon>Nocardiaceae</taxon>
        <taxon>Rhodococcus</taxon>
    </lineage>
</organism>
<reference evidence="2 3" key="1">
    <citation type="journal article" date="2018" name="Biodegradation">
        <title>1,4-Dioxane degradation characteristics of Rhodococcus aetherivorans JCM 14343.</title>
        <authorList>
            <person name="Inoue D."/>
            <person name="Tsunoda T."/>
            <person name="Yamamoto N."/>
            <person name="Ike M."/>
            <person name="Sei K."/>
        </authorList>
    </citation>
    <scope>NUCLEOTIDE SEQUENCE [LARGE SCALE GENOMIC DNA]</scope>
    <source>
        <strain evidence="2 3">JCM 14343</strain>
    </source>
</reference>
<feature type="compositionally biased region" description="Basic and acidic residues" evidence="1">
    <location>
        <begin position="22"/>
        <end position="37"/>
    </location>
</feature>
<proteinExistence type="predicted"/>
<protein>
    <submittedName>
        <fullName evidence="2">Uncharacterized protein</fullName>
    </submittedName>
</protein>
<dbReference type="Proteomes" id="UP000325466">
    <property type="component" value="Unassembled WGS sequence"/>
</dbReference>
<evidence type="ECO:0000313" key="2">
    <source>
        <dbReference type="EMBL" id="GES35572.1"/>
    </source>
</evidence>
<evidence type="ECO:0000313" key="3">
    <source>
        <dbReference type="Proteomes" id="UP000325466"/>
    </source>
</evidence>
<dbReference type="EMBL" id="BLAH01000026">
    <property type="protein sequence ID" value="GES35572.1"/>
    <property type="molecule type" value="Genomic_DNA"/>
</dbReference>
<gene>
    <name evidence="2" type="ORF">RAJCM14343_0821</name>
</gene>
<sequence>MVEHPGLFLSQDDDAPRAIGEPFEHRTPSHSPADRSGTRIVPDPAAAFRSGTRVVEWNQVPRPHLTL</sequence>